<dbReference type="Proteomes" id="UP000192582">
    <property type="component" value="Unassembled WGS sequence"/>
</dbReference>
<dbReference type="STRING" id="695939.SAMN00790413_01440"/>
<reference evidence="1 2" key="1">
    <citation type="submission" date="2017-04" db="EMBL/GenBank/DDBJ databases">
        <authorList>
            <person name="Afonso C.L."/>
            <person name="Miller P.J."/>
            <person name="Scott M.A."/>
            <person name="Spackman E."/>
            <person name="Goraichik I."/>
            <person name="Dimitrov K.M."/>
            <person name="Suarez D.L."/>
            <person name="Swayne D.E."/>
        </authorList>
    </citation>
    <scope>NUCLEOTIDE SEQUENCE [LARGE SCALE GENOMIC DNA]</scope>
    <source>
        <strain evidence="1 2">KR-140</strain>
    </source>
</reference>
<proteinExistence type="predicted"/>
<evidence type="ECO:0000313" key="1">
    <source>
        <dbReference type="EMBL" id="SMB92095.1"/>
    </source>
</evidence>
<dbReference type="AlphaFoldDB" id="A0A1W1VFI2"/>
<organism evidence="1 2">
    <name type="scientific">Deinococcus hopiensis KR-140</name>
    <dbReference type="NCBI Taxonomy" id="695939"/>
    <lineage>
        <taxon>Bacteria</taxon>
        <taxon>Thermotogati</taxon>
        <taxon>Deinococcota</taxon>
        <taxon>Deinococci</taxon>
        <taxon>Deinococcales</taxon>
        <taxon>Deinococcaceae</taxon>
        <taxon>Deinococcus</taxon>
    </lineage>
</organism>
<dbReference type="EMBL" id="FWWU01000009">
    <property type="protein sequence ID" value="SMB92095.1"/>
    <property type="molecule type" value="Genomic_DNA"/>
</dbReference>
<evidence type="ECO:0000313" key="2">
    <source>
        <dbReference type="Proteomes" id="UP000192582"/>
    </source>
</evidence>
<keyword evidence="2" id="KW-1185">Reference proteome</keyword>
<sequence>MLECEGPTRHRSSRSGEAVVGGLVPGVGRLGEVYSARELEGLAPEDARELRRWHNLLRGRRTVFRVVSATHWSWWPLHRGGCLTV</sequence>
<accession>A0A1W1VFI2</accession>
<name>A0A1W1VFI2_9DEIO</name>
<gene>
    <name evidence="1" type="ORF">SAMN00790413_01440</name>
</gene>
<protein>
    <submittedName>
        <fullName evidence="1">Uncharacterized protein</fullName>
    </submittedName>
</protein>